<dbReference type="SUPFAM" id="SSF143749">
    <property type="entry name" value="Phage tail protein-like"/>
    <property type="match status" value="1"/>
</dbReference>
<proteinExistence type="predicted"/>
<accession>A0A0K9L3E5</accession>
<reference evidence="1 3" key="1">
    <citation type="submission" date="2014-05" db="EMBL/GenBank/DDBJ databases">
        <title>Methylome analysis of the phasevarions of Haemophilus influenzae.</title>
        <authorList>
            <person name="Atack J.M."/>
            <person name="Fox K.L."/>
            <person name="Power P.M."/>
            <person name="Clark T."/>
            <person name="Jurcisek J."/>
            <person name="Korlach J."/>
            <person name="Bakaletz L.O."/>
            <person name="Jennings M.P."/>
        </authorList>
    </citation>
    <scope>NUCLEOTIDE SEQUENCE [LARGE SCALE GENOMIC DNA]</scope>
    <source>
        <strain evidence="1 3">1209</strain>
    </source>
</reference>
<dbReference type="InterPro" id="IPR038512">
    <property type="entry name" value="GpU-like_sf"/>
</dbReference>
<comment type="caution">
    <text evidence="1">The sequence shown here is derived from an EMBL/GenBank/DDBJ whole genome shotgun (WGS) entry which is preliminary data.</text>
</comment>
<dbReference type="EMBL" id="CABFLD010000038">
    <property type="protein sequence ID" value="VTX72428.1"/>
    <property type="molecule type" value="Genomic_DNA"/>
</dbReference>
<dbReference type="AlphaFoldDB" id="A0A0K9L3E5"/>
<protein>
    <submittedName>
        <fullName evidence="1">Phage minor tail protein U</fullName>
    </submittedName>
</protein>
<dbReference type="InterPro" id="IPR035934">
    <property type="entry name" value="Phage_tail_protein-like_sf"/>
</dbReference>
<dbReference type="Proteomes" id="UP000658741">
    <property type="component" value="Unassembled WGS sequence"/>
</dbReference>
<dbReference type="InterPro" id="IPR009312">
    <property type="entry name" value="Phage_lambda_GpU-like"/>
</dbReference>
<evidence type="ECO:0000313" key="3">
    <source>
        <dbReference type="Proteomes" id="UP000050700"/>
    </source>
</evidence>
<dbReference type="RefSeq" id="WP_005651206.1">
    <property type="nucleotide sequence ID" value="NZ_CP089172.1"/>
</dbReference>
<dbReference type="EMBL" id="JMQP01000002">
    <property type="protein sequence ID" value="KIS35604.1"/>
    <property type="molecule type" value="Genomic_DNA"/>
</dbReference>
<dbReference type="Gene3D" id="3.30.70.1700">
    <property type="entry name" value="Phage minor tail protein U"/>
    <property type="match status" value="1"/>
</dbReference>
<dbReference type="Pfam" id="PF06141">
    <property type="entry name" value="Phage_tail_U"/>
    <property type="match status" value="1"/>
</dbReference>
<sequence>MLIHKKIRHQVSDMLKSSIKGVENIYSGRPLFIDIDQEKTAIAVFLDEISCEEVDLCHHEYTAALNIAIYLKTALGDDALDDIADKIKERLSVAISNDELSENISEMTLISYEYEQDTTNRTWFVSNLKYQIKYED</sequence>
<dbReference type="Proteomes" id="UP000050700">
    <property type="component" value="Unassembled WGS sequence"/>
</dbReference>
<name>A0A0K9L3E5_HAEIF</name>
<organism evidence="1 3">
    <name type="scientific">Haemophilus influenzae</name>
    <dbReference type="NCBI Taxonomy" id="727"/>
    <lineage>
        <taxon>Bacteria</taxon>
        <taxon>Pseudomonadati</taxon>
        <taxon>Pseudomonadota</taxon>
        <taxon>Gammaproteobacteria</taxon>
        <taxon>Pasteurellales</taxon>
        <taxon>Pasteurellaceae</taxon>
        <taxon>Haemophilus</taxon>
    </lineage>
</organism>
<reference evidence="2" key="2">
    <citation type="submission" date="2019-05" db="EMBL/GenBank/DDBJ databases">
        <authorList>
            <person name="Hibberd M."/>
        </authorList>
    </citation>
    <scope>NUCLEOTIDE SEQUENCE</scope>
    <source>
        <strain evidence="2">Haemophilus_influenzae_BgEED16</strain>
    </source>
</reference>
<dbReference type="PATRIC" id="fig|727.554.peg.1391"/>
<evidence type="ECO:0000313" key="2">
    <source>
        <dbReference type="EMBL" id="VTX72428.1"/>
    </source>
</evidence>
<gene>
    <name evidence="2" type="ORF">CAGEJMGA_01426</name>
    <name evidence="1" type="ORF">NTHI1209_01211</name>
</gene>
<evidence type="ECO:0000313" key="1">
    <source>
        <dbReference type="EMBL" id="KIS35604.1"/>
    </source>
</evidence>